<keyword evidence="3" id="KW-0645">Protease</keyword>
<feature type="binding site" evidence="8">
    <location>
        <position position="60"/>
    </location>
    <ligand>
        <name>Zn(2+)</name>
        <dbReference type="ChEBI" id="CHEBI:29105"/>
        <label>1</label>
    </ligand>
</feature>
<dbReference type="InterPro" id="IPR051464">
    <property type="entry name" value="Peptidase_M42_aminopept"/>
</dbReference>
<dbReference type="PATRIC" id="fig|398512.5.peg.1508"/>
<feature type="active site" description="Proton acceptor" evidence="7">
    <location>
        <position position="193"/>
    </location>
</feature>
<dbReference type="AlphaFoldDB" id="A0A0L6JK82"/>
<evidence type="ECO:0000256" key="6">
    <source>
        <dbReference type="PIRNR" id="PIRNR001123"/>
    </source>
</evidence>
<keyword evidence="2" id="KW-0031">Aminopeptidase</keyword>
<dbReference type="PIRSF" id="PIRSF001123">
    <property type="entry name" value="PepA_GA"/>
    <property type="match status" value="1"/>
</dbReference>
<organism evidence="9 10">
    <name type="scientific">Pseudobacteroides cellulosolvens ATCC 35603 = DSM 2933</name>
    <dbReference type="NCBI Taxonomy" id="398512"/>
    <lineage>
        <taxon>Bacteria</taxon>
        <taxon>Bacillati</taxon>
        <taxon>Bacillota</taxon>
        <taxon>Clostridia</taxon>
        <taxon>Eubacteriales</taxon>
        <taxon>Oscillospiraceae</taxon>
        <taxon>Pseudobacteroides</taxon>
    </lineage>
</organism>
<gene>
    <name evidence="9" type="ORF">Bccel_1451</name>
</gene>
<proteinExistence type="inferred from homology"/>
<keyword evidence="4 8" id="KW-0479">Metal-binding</keyword>
<dbReference type="PANTHER" id="PTHR32481">
    <property type="entry name" value="AMINOPEPTIDASE"/>
    <property type="match status" value="1"/>
</dbReference>
<dbReference type="STRING" id="398512.Bccel_1451"/>
<evidence type="ECO:0000256" key="8">
    <source>
        <dbReference type="PIRSR" id="PIRSR001123-2"/>
    </source>
</evidence>
<feature type="binding site" evidence="8">
    <location>
        <position position="194"/>
    </location>
    <ligand>
        <name>Zn(2+)</name>
        <dbReference type="ChEBI" id="CHEBI:29105"/>
        <label>2</label>
    </ligand>
</feature>
<accession>A0A0L6JK82</accession>
<keyword evidence="10" id="KW-1185">Reference proteome</keyword>
<dbReference type="InterPro" id="IPR008007">
    <property type="entry name" value="Peptidase_M42"/>
</dbReference>
<dbReference type="GO" id="GO:0046872">
    <property type="term" value="F:metal ion binding"/>
    <property type="evidence" value="ECO:0007669"/>
    <property type="project" value="UniProtKB-UniRule"/>
</dbReference>
<dbReference type="InterPro" id="IPR023367">
    <property type="entry name" value="Peptidase_M42_dom2"/>
</dbReference>
<dbReference type="EC" id="3.2.1.4" evidence="9"/>
<dbReference type="SUPFAM" id="SSF53187">
    <property type="entry name" value="Zn-dependent exopeptidases"/>
    <property type="match status" value="1"/>
</dbReference>
<dbReference type="OrthoDB" id="9772053at2"/>
<comment type="caution">
    <text evidence="9">The sequence shown here is derived from an EMBL/GenBank/DDBJ whole genome shotgun (WGS) entry which is preliminary data.</text>
</comment>
<evidence type="ECO:0000256" key="5">
    <source>
        <dbReference type="ARBA" id="ARBA00022801"/>
    </source>
</evidence>
<comment type="similarity">
    <text evidence="1 6">Belongs to the peptidase M42 family.</text>
</comment>
<dbReference type="GO" id="GO:0008810">
    <property type="term" value="F:cellulase activity"/>
    <property type="evidence" value="ECO:0007669"/>
    <property type="project" value="UniProtKB-EC"/>
</dbReference>
<feature type="binding site" evidence="8">
    <location>
        <position position="163"/>
    </location>
    <ligand>
        <name>Zn(2+)</name>
        <dbReference type="ChEBI" id="CHEBI:29105"/>
        <label>2</label>
    </ligand>
</feature>
<keyword evidence="5 9" id="KW-0378">Hydrolase</keyword>
<sequence length="325" mass="35249">MFDLIKSLTEKFGVSGNEEEIREFIKSKVEKYVDNIEVDTLGNLIATKKGRGKKIMVAAHMDEIGVMATHIDDKGFIRFSNIGWVSANYALGQRVRFGNGTVGTVFYEEKLEDLKGLKLSNMYIDIGAKDKADAQSKVSIGDTAVFCGEAQLSGDMVISKALDDRSGCAVLIKTIESLPKTENEIYFVFTVQEELGLRGARTAAYKLLPELAIAVDVTLTGDTPNCKPMEVKCGSGPAIKIKDRSVICHSSVKRLLEESAQKINIPYQFEILESGGSDPGAIHVTAGGIPSGAISIPCRYTHSPSEMVSLTDMENAAKLLTQSLV</sequence>
<evidence type="ECO:0000313" key="10">
    <source>
        <dbReference type="Proteomes" id="UP000036923"/>
    </source>
</evidence>
<evidence type="ECO:0000256" key="3">
    <source>
        <dbReference type="ARBA" id="ARBA00022670"/>
    </source>
</evidence>
<dbReference type="SUPFAM" id="SSF101821">
    <property type="entry name" value="Aminopeptidase/glucanase lid domain"/>
    <property type="match status" value="1"/>
</dbReference>
<dbReference type="Gene3D" id="3.40.630.10">
    <property type="entry name" value="Zn peptidases"/>
    <property type="match status" value="1"/>
</dbReference>
<dbReference type="RefSeq" id="WP_036943732.1">
    <property type="nucleotide sequence ID" value="NZ_JQKC01000023.1"/>
</dbReference>
<evidence type="ECO:0000256" key="2">
    <source>
        <dbReference type="ARBA" id="ARBA00022438"/>
    </source>
</evidence>
<protein>
    <submittedName>
        <fullName evidence="9">Cellulase</fullName>
        <ecNumber evidence="9">3.2.1.4</ecNumber>
    </submittedName>
</protein>
<feature type="binding site" evidence="8">
    <location>
        <position position="216"/>
    </location>
    <ligand>
        <name>Zn(2+)</name>
        <dbReference type="ChEBI" id="CHEBI:29105"/>
        <label>1</label>
    </ligand>
</feature>
<evidence type="ECO:0000256" key="1">
    <source>
        <dbReference type="ARBA" id="ARBA00006272"/>
    </source>
</evidence>
<evidence type="ECO:0000256" key="7">
    <source>
        <dbReference type="PIRSR" id="PIRSR001123-1"/>
    </source>
</evidence>
<dbReference type="GO" id="GO:0006508">
    <property type="term" value="P:proteolysis"/>
    <property type="evidence" value="ECO:0007669"/>
    <property type="project" value="UniProtKB-KW"/>
</dbReference>
<dbReference type="Proteomes" id="UP000036923">
    <property type="component" value="Unassembled WGS sequence"/>
</dbReference>
<keyword evidence="9" id="KW-0326">Glycosidase</keyword>
<dbReference type="EMBL" id="LGTC01000001">
    <property type="protein sequence ID" value="KNY26189.1"/>
    <property type="molecule type" value="Genomic_DNA"/>
</dbReference>
<dbReference type="GO" id="GO:0004177">
    <property type="term" value="F:aminopeptidase activity"/>
    <property type="evidence" value="ECO:0007669"/>
    <property type="project" value="UniProtKB-UniRule"/>
</dbReference>
<dbReference type="eggNOG" id="COG1363">
    <property type="taxonomic scope" value="Bacteria"/>
</dbReference>
<comment type="cofactor">
    <cofactor evidence="8">
        <name>a divalent metal cation</name>
        <dbReference type="ChEBI" id="CHEBI:60240"/>
    </cofactor>
    <text evidence="8">Binds 2 divalent metal cations per subunit.</text>
</comment>
<dbReference type="Gene3D" id="2.40.30.40">
    <property type="entry name" value="Peptidase M42, domain 2"/>
    <property type="match status" value="1"/>
</dbReference>
<reference evidence="10" key="1">
    <citation type="submission" date="2015-07" db="EMBL/GenBank/DDBJ databases">
        <title>Near-Complete Genome Sequence of the Cellulolytic Bacterium Bacteroides (Pseudobacteroides) cellulosolvens ATCC 35603.</title>
        <authorList>
            <person name="Dassa B."/>
            <person name="Utturkar S.M."/>
            <person name="Klingeman D.M."/>
            <person name="Hurt R.A."/>
            <person name="Keller M."/>
            <person name="Xu J."/>
            <person name="Reddy Y.H.K."/>
            <person name="Borovok I."/>
            <person name="Grinberg I.R."/>
            <person name="Lamed R."/>
            <person name="Zhivin O."/>
            <person name="Bayer E.A."/>
            <person name="Brown S.D."/>
        </authorList>
    </citation>
    <scope>NUCLEOTIDE SEQUENCE [LARGE SCALE GENOMIC DNA]</scope>
    <source>
        <strain evidence="10">DSM 2933</strain>
    </source>
</reference>
<dbReference type="Pfam" id="PF05343">
    <property type="entry name" value="Peptidase_M42"/>
    <property type="match status" value="1"/>
</dbReference>
<evidence type="ECO:0000313" key="9">
    <source>
        <dbReference type="EMBL" id="KNY26189.1"/>
    </source>
</evidence>
<evidence type="ECO:0000256" key="4">
    <source>
        <dbReference type="ARBA" id="ARBA00022723"/>
    </source>
</evidence>
<dbReference type="PANTHER" id="PTHR32481:SF0">
    <property type="entry name" value="AMINOPEPTIDASE YPDE-RELATED"/>
    <property type="match status" value="1"/>
</dbReference>
<feature type="binding site" evidence="8">
    <location>
        <position position="302"/>
    </location>
    <ligand>
        <name>Zn(2+)</name>
        <dbReference type="ChEBI" id="CHEBI:29105"/>
        <label>2</label>
    </ligand>
</feature>
<dbReference type="CDD" id="cd05656">
    <property type="entry name" value="M42_Frv"/>
    <property type="match status" value="1"/>
</dbReference>
<feature type="binding site" evidence="8">
    <location>
        <position position="163"/>
    </location>
    <ligand>
        <name>Zn(2+)</name>
        <dbReference type="ChEBI" id="CHEBI:29105"/>
        <label>1</label>
    </ligand>
</feature>
<name>A0A0L6JK82_9FIRM</name>